<reference evidence="2 3" key="1">
    <citation type="submission" date="2022-02" db="EMBL/GenBank/DDBJ databases">
        <title>The genome sequence of Shewanella sp. 3B26.</title>
        <authorList>
            <person name="Du J."/>
        </authorList>
    </citation>
    <scope>NUCLEOTIDE SEQUENCE [LARGE SCALE GENOMIC DNA]</scope>
    <source>
        <strain evidence="2 3">3B26</strain>
    </source>
</reference>
<gene>
    <name evidence="2" type="ORF">MJ923_16300</name>
</gene>
<keyword evidence="3" id="KW-1185">Reference proteome</keyword>
<dbReference type="RefSeq" id="WP_126168358.1">
    <property type="nucleotide sequence ID" value="NZ_JAKUDL010000006.1"/>
</dbReference>
<accession>A0AAJ1BJC9</accession>
<evidence type="ECO:0000256" key="1">
    <source>
        <dbReference type="SAM" id="Phobius"/>
    </source>
</evidence>
<sequence length="118" mass="13419">MPQIFSIATTPAIVLLVCAGFGAAFYYLRKAMLLQNNLLAHIQRQHPNDWQRFISQGKHCGDEHKWARHFALEALREGKFASKADEVLSQGTADIKRHRQWALLGFIFALTMCHLLTA</sequence>
<organism evidence="2 3">
    <name type="scientific">Shewanella zhuhaiensis</name>
    <dbReference type="NCBI Taxonomy" id="2919576"/>
    <lineage>
        <taxon>Bacteria</taxon>
        <taxon>Pseudomonadati</taxon>
        <taxon>Pseudomonadota</taxon>
        <taxon>Gammaproteobacteria</taxon>
        <taxon>Alteromonadales</taxon>
        <taxon>Shewanellaceae</taxon>
        <taxon>Shewanella</taxon>
    </lineage>
</organism>
<proteinExistence type="predicted"/>
<dbReference type="AlphaFoldDB" id="A0AAJ1BJC9"/>
<comment type="caution">
    <text evidence="2">The sequence shown here is derived from an EMBL/GenBank/DDBJ whole genome shotgun (WGS) entry which is preliminary data.</text>
</comment>
<name>A0AAJ1BJC9_9GAMM</name>
<keyword evidence="1" id="KW-0812">Transmembrane</keyword>
<keyword evidence="1" id="KW-1133">Transmembrane helix</keyword>
<dbReference type="EMBL" id="JAKUDL010000006">
    <property type="protein sequence ID" value="MCH4295868.1"/>
    <property type="molecule type" value="Genomic_DNA"/>
</dbReference>
<feature type="transmembrane region" description="Helical" evidence="1">
    <location>
        <begin position="6"/>
        <end position="28"/>
    </location>
</feature>
<protein>
    <submittedName>
        <fullName evidence="2">Uncharacterized protein</fullName>
    </submittedName>
</protein>
<evidence type="ECO:0000313" key="2">
    <source>
        <dbReference type="EMBL" id="MCH4295868.1"/>
    </source>
</evidence>
<keyword evidence="1" id="KW-0472">Membrane</keyword>
<evidence type="ECO:0000313" key="3">
    <source>
        <dbReference type="Proteomes" id="UP001297581"/>
    </source>
</evidence>
<dbReference type="Proteomes" id="UP001297581">
    <property type="component" value="Unassembled WGS sequence"/>
</dbReference>